<dbReference type="InterPro" id="IPR005845">
    <property type="entry name" value="A-D-PHexomutase_a/b/a-II"/>
</dbReference>
<evidence type="ECO:0000256" key="5">
    <source>
        <dbReference type="ARBA" id="ARBA00023235"/>
    </source>
</evidence>
<proteinExistence type="inferred from homology"/>
<dbReference type="PANTHER" id="PTHR45745:SF1">
    <property type="entry name" value="PHOSPHOGLUCOMUTASE 2B-RELATED"/>
    <property type="match status" value="1"/>
</dbReference>
<dbReference type="Pfam" id="PF02879">
    <property type="entry name" value="PGM_PMM_II"/>
    <property type="match status" value="1"/>
</dbReference>
<keyword evidence="3" id="KW-0479">Metal-binding</keyword>
<dbReference type="Pfam" id="PF02880">
    <property type="entry name" value="PGM_PMM_III"/>
    <property type="match status" value="1"/>
</dbReference>
<feature type="domain" description="Alpha-D-phosphohexomutase alpha/beta/alpha" evidence="7">
    <location>
        <begin position="211"/>
        <end position="318"/>
    </location>
</feature>
<dbReference type="InterPro" id="IPR005841">
    <property type="entry name" value="Alpha-D-phosphohexomutase_SF"/>
</dbReference>
<dbReference type="AlphaFoldDB" id="Q8FRQ3"/>
<dbReference type="CDD" id="cd05799">
    <property type="entry name" value="PGM2"/>
    <property type="match status" value="1"/>
</dbReference>
<comment type="similarity">
    <text evidence="1">Belongs to the phosphohexose mutase family.</text>
</comment>
<organism evidence="9 10">
    <name type="scientific">Corynebacterium efficiens (strain DSM 44549 / YS-314 / AJ 12310 / JCM 11189 / NBRC 100395)</name>
    <dbReference type="NCBI Taxonomy" id="196164"/>
    <lineage>
        <taxon>Bacteria</taxon>
        <taxon>Bacillati</taxon>
        <taxon>Actinomycetota</taxon>
        <taxon>Actinomycetes</taxon>
        <taxon>Mycobacteriales</taxon>
        <taxon>Corynebacteriaceae</taxon>
        <taxon>Corynebacterium</taxon>
    </lineage>
</organism>
<evidence type="ECO:0000259" key="8">
    <source>
        <dbReference type="Pfam" id="PF02880"/>
    </source>
</evidence>
<evidence type="ECO:0000313" key="9">
    <source>
        <dbReference type="EMBL" id="BAC17516.1"/>
    </source>
</evidence>
<keyword evidence="5" id="KW-0413">Isomerase</keyword>
<evidence type="ECO:0000259" key="7">
    <source>
        <dbReference type="Pfam" id="PF02879"/>
    </source>
</evidence>
<dbReference type="PANTHER" id="PTHR45745">
    <property type="entry name" value="PHOSPHOMANNOMUTASE 45A"/>
    <property type="match status" value="1"/>
</dbReference>
<dbReference type="Pfam" id="PF02878">
    <property type="entry name" value="PGM_PMM_I"/>
    <property type="match status" value="1"/>
</dbReference>
<reference evidence="9 10" key="1">
    <citation type="journal article" date="2003" name="Genome Res.">
        <title>Comparative complete genome sequence analysis of the amino acid replacements responsible for the thermostability of Corynebacterium efficiens.</title>
        <authorList>
            <person name="Nishio Y."/>
            <person name="Nakamura Y."/>
            <person name="Kawarabayasi Y."/>
            <person name="Usuda Y."/>
            <person name="Kimura E."/>
            <person name="Sugimoto S."/>
            <person name="Matsui K."/>
            <person name="Yamagishi A."/>
            <person name="Kikuchi H."/>
            <person name="Ikeo K."/>
            <person name="Gojobori T."/>
        </authorList>
    </citation>
    <scope>NUCLEOTIDE SEQUENCE [LARGE SCALE GENOMIC DNA]</scope>
    <source>
        <strain evidence="10">DSM 44549 / YS-314 / AJ 12310 / JCM 11189 / NBRC 100395</strain>
    </source>
</reference>
<name>Q8FRQ3_COREF</name>
<accession>Q8FRQ3</accession>
<protein>
    <submittedName>
        <fullName evidence="9">Putative phospho-sugar mutase</fullName>
    </submittedName>
</protein>
<dbReference type="STRING" id="196164.gene:10741108"/>
<dbReference type="GO" id="GO:0005975">
    <property type="term" value="P:carbohydrate metabolic process"/>
    <property type="evidence" value="ECO:0007669"/>
    <property type="project" value="InterPro"/>
</dbReference>
<evidence type="ECO:0000313" key="10">
    <source>
        <dbReference type="Proteomes" id="UP000001409"/>
    </source>
</evidence>
<dbReference type="SUPFAM" id="SSF55957">
    <property type="entry name" value="Phosphoglucomutase, C-terminal domain"/>
    <property type="match status" value="1"/>
</dbReference>
<dbReference type="GO" id="GO:0008973">
    <property type="term" value="F:phosphopentomutase activity"/>
    <property type="evidence" value="ECO:0007669"/>
    <property type="project" value="TreeGrafter"/>
</dbReference>
<dbReference type="Gene3D" id="3.40.120.10">
    <property type="entry name" value="Alpha-D-Glucose-1,6-Bisphosphate, subunit A, domain 3"/>
    <property type="match status" value="3"/>
</dbReference>
<dbReference type="eggNOG" id="COG1109">
    <property type="taxonomic scope" value="Bacteria"/>
</dbReference>
<dbReference type="InterPro" id="IPR036900">
    <property type="entry name" value="A-D-PHexomutase_C_sf"/>
</dbReference>
<dbReference type="Gene3D" id="3.30.310.50">
    <property type="entry name" value="Alpha-D-phosphohexomutase, C-terminal domain"/>
    <property type="match status" value="1"/>
</dbReference>
<dbReference type="InterPro" id="IPR005846">
    <property type="entry name" value="A-D-PHexomutase_a/b/a-III"/>
</dbReference>
<dbReference type="InterPro" id="IPR005844">
    <property type="entry name" value="A-D-PHexomutase_a/b/a-I"/>
</dbReference>
<dbReference type="PRINTS" id="PR00509">
    <property type="entry name" value="PGMPMM"/>
</dbReference>
<evidence type="ECO:0000256" key="3">
    <source>
        <dbReference type="ARBA" id="ARBA00022723"/>
    </source>
</evidence>
<dbReference type="EMBL" id="BA000035">
    <property type="protein sequence ID" value="BAC17516.1"/>
    <property type="molecule type" value="Genomic_DNA"/>
</dbReference>
<keyword evidence="10" id="KW-1185">Reference proteome</keyword>
<evidence type="ECO:0000256" key="2">
    <source>
        <dbReference type="ARBA" id="ARBA00022553"/>
    </source>
</evidence>
<evidence type="ECO:0000256" key="4">
    <source>
        <dbReference type="ARBA" id="ARBA00022842"/>
    </source>
</evidence>
<dbReference type="HOGENOM" id="CLU_016950_0_2_11"/>
<evidence type="ECO:0000256" key="1">
    <source>
        <dbReference type="ARBA" id="ARBA00010231"/>
    </source>
</evidence>
<keyword evidence="4" id="KW-0460">Magnesium</keyword>
<dbReference type="InterPro" id="IPR016055">
    <property type="entry name" value="A-D-PHexomutase_a/b/a-I/II/III"/>
</dbReference>
<feature type="domain" description="Alpha-D-phosphohexomutase alpha/beta/alpha" evidence="6">
    <location>
        <begin position="84"/>
        <end position="191"/>
    </location>
</feature>
<dbReference type="GO" id="GO:0046872">
    <property type="term" value="F:metal ion binding"/>
    <property type="evidence" value="ECO:0007669"/>
    <property type="project" value="UniProtKB-KW"/>
</dbReference>
<dbReference type="Proteomes" id="UP000001409">
    <property type="component" value="Chromosome"/>
</dbReference>
<keyword evidence="2" id="KW-0597">Phosphoprotein</keyword>
<sequence length="555" mass="60023">MSRNTRIAVESSLVANPTLLRIGVFMDESRQLSFGTAGMRAPVGPAAHQMNVLQVTRTTAGVASWLAARAAERRVPHLVPEDEAGIGRALYPQDGPLRVVVGYDARYGSHTFAATTAEVFAGAGFEVMLLPTPGPTPLIPWLVQNRRMDAGVQITASHNGAADNGYKVFLANGRQLYSEMEADLESHIQAVEDPVQAPRVTVRPAGDQLRRYIDEIVSLVTPGQADLLRVNSERANLRIVYTALHGVGGRAMSNAFQFAGFPLAHPVREQQHPDPTFPTVPFPNPEEPSAIELLLARAAEEDADILFALDPDADRCAVGIRTPDGGHRMLTGDETGTLLATRIVPEWDGRGAPPVVATTVVSSQLLRVIAEDRGWDYQETLTGFKHLSRAADDRPGRLAFAYEEAVGTCPAPDIVPDKDGIATALFTAAWAAELKSAGVSLQDRLDELYRRHGYFASTQVAVRTTSPRELVDAWCTTPPTELIGVALDSSALPENQGVVLRGYLGGTQLRVIVRVSGTEAKAKIYIEIAQANSHAEATQLLEKLQDEVEDWGRSL</sequence>
<feature type="domain" description="Alpha-D-phosphohexomutase alpha/beta/alpha" evidence="8">
    <location>
        <begin position="332"/>
        <end position="450"/>
    </location>
</feature>
<dbReference type="GO" id="GO:0006166">
    <property type="term" value="P:purine ribonucleoside salvage"/>
    <property type="evidence" value="ECO:0007669"/>
    <property type="project" value="TreeGrafter"/>
</dbReference>
<dbReference type="KEGG" id="cef:CE0706"/>
<dbReference type="SUPFAM" id="SSF53738">
    <property type="entry name" value="Phosphoglucomutase, first 3 domains"/>
    <property type="match status" value="3"/>
</dbReference>
<evidence type="ECO:0000259" key="6">
    <source>
        <dbReference type="Pfam" id="PF02878"/>
    </source>
</evidence>